<dbReference type="GeneID" id="14908855"/>
<evidence type="ECO:0000256" key="7">
    <source>
        <dbReference type="ARBA" id="ARBA00023180"/>
    </source>
</evidence>
<dbReference type="RefSeq" id="XP_004036677.1">
    <property type="nucleotide sequence ID" value="XM_004036629.1"/>
</dbReference>
<dbReference type="GO" id="GO:0006508">
    <property type="term" value="P:proteolysis"/>
    <property type="evidence" value="ECO:0007669"/>
    <property type="project" value="UniProtKB-KW"/>
</dbReference>
<name>G0QQ09_ICHMU</name>
<dbReference type="Gene3D" id="3.10.170.20">
    <property type="match status" value="1"/>
</dbReference>
<dbReference type="Pfam" id="PF01457">
    <property type="entry name" value="Peptidase_M8"/>
    <property type="match status" value="1"/>
</dbReference>
<keyword evidence="4 11" id="KW-0378">Hydrolase</keyword>
<dbReference type="Gene3D" id="2.10.25.10">
    <property type="entry name" value="Laminin"/>
    <property type="match status" value="1"/>
</dbReference>
<dbReference type="Gene3D" id="2.30.34.10">
    <property type="entry name" value="Leishmanolysin domain 4"/>
    <property type="match status" value="1"/>
</dbReference>
<feature type="signal peptide" evidence="10">
    <location>
        <begin position="1"/>
        <end position="16"/>
    </location>
</feature>
<dbReference type="GO" id="GO:0005737">
    <property type="term" value="C:cytoplasm"/>
    <property type="evidence" value="ECO:0007669"/>
    <property type="project" value="TreeGrafter"/>
</dbReference>
<feature type="active site" evidence="8">
    <location>
        <position position="195"/>
    </location>
</feature>
<dbReference type="EC" id="3.4.24.36" evidence="11"/>
<evidence type="ECO:0000256" key="8">
    <source>
        <dbReference type="PIRSR" id="PIRSR601577-1"/>
    </source>
</evidence>
<evidence type="ECO:0000256" key="1">
    <source>
        <dbReference type="ARBA" id="ARBA00005860"/>
    </source>
</evidence>
<proteinExistence type="inferred from homology"/>
<dbReference type="PANTHER" id="PTHR10942:SF0">
    <property type="entry name" value="LEISHMANOLYSIN-LIKE PEPTIDASE"/>
    <property type="match status" value="1"/>
</dbReference>
<dbReference type="GO" id="GO:0007155">
    <property type="term" value="P:cell adhesion"/>
    <property type="evidence" value="ECO:0007669"/>
    <property type="project" value="InterPro"/>
</dbReference>
<evidence type="ECO:0000256" key="2">
    <source>
        <dbReference type="ARBA" id="ARBA00022670"/>
    </source>
</evidence>
<evidence type="ECO:0000313" key="12">
    <source>
        <dbReference type="Proteomes" id="UP000008983"/>
    </source>
</evidence>
<organism evidence="11 12">
    <name type="scientific">Ichthyophthirius multifiliis</name>
    <name type="common">White spot disease agent</name>
    <name type="synonym">Ich</name>
    <dbReference type="NCBI Taxonomy" id="5932"/>
    <lineage>
        <taxon>Eukaryota</taxon>
        <taxon>Sar</taxon>
        <taxon>Alveolata</taxon>
        <taxon>Ciliophora</taxon>
        <taxon>Intramacronucleata</taxon>
        <taxon>Oligohymenophorea</taxon>
        <taxon>Hymenostomatida</taxon>
        <taxon>Ophryoglenina</taxon>
        <taxon>Ichthyophthirius</taxon>
    </lineage>
</organism>
<dbReference type="eggNOG" id="KOG2556">
    <property type="taxonomic scope" value="Eukaryota"/>
</dbReference>
<evidence type="ECO:0000256" key="6">
    <source>
        <dbReference type="ARBA" id="ARBA00023049"/>
    </source>
</evidence>
<gene>
    <name evidence="11" type="ORF">IMG5_073950</name>
</gene>
<protein>
    <submittedName>
        <fullName evidence="11">Leishmanolysin family protein, putative</fullName>
        <ecNumber evidence="11">3.4.24.36</ecNumber>
    </submittedName>
</protein>
<dbReference type="GO" id="GO:0004222">
    <property type="term" value="F:metalloendopeptidase activity"/>
    <property type="evidence" value="ECO:0007669"/>
    <property type="project" value="InterPro"/>
</dbReference>
<dbReference type="EMBL" id="GL983600">
    <property type="protein sequence ID" value="EGR32691.1"/>
    <property type="molecule type" value="Genomic_DNA"/>
</dbReference>
<keyword evidence="10" id="KW-0732">Signal</keyword>
<dbReference type="Proteomes" id="UP000008983">
    <property type="component" value="Unassembled WGS sequence"/>
</dbReference>
<feature type="binding site" evidence="9">
    <location>
        <position position="194"/>
    </location>
    <ligand>
        <name>Zn(2+)</name>
        <dbReference type="ChEBI" id="CHEBI:29105"/>
        <note>catalytic</note>
    </ligand>
</feature>
<keyword evidence="2" id="KW-0645">Protease</keyword>
<dbReference type="AlphaFoldDB" id="G0QQ09"/>
<dbReference type="SUPFAM" id="SSF55486">
    <property type="entry name" value="Metalloproteases ('zincins'), catalytic domain"/>
    <property type="match status" value="1"/>
</dbReference>
<sequence>MKQFLIILYLISCIISFRLLKHKCVHDQMKQKYKYKSIPPDMESLDIRNLQNKTPRNMVITYDMSYFSRLPSHDSNKQLIGLCENALQLAIDYFSRLIKIIPKSEVNMRYKSSKCGNVVVPQIDKTNGKNSDLHLYIQYEMDLDSQYYASATWCQFLDGQGPSHGLINFNFAEIVNIELTDYIEYKNLIEIIIHEITHILGFSDDDMPKWINSKGTPYSKPTITQKIRGIDTLLLITPHVLEFARKYFNCPTLPGMPLQNLGNQSSKNSHWENTIIQNEYMNASVSMTQAYFSGFTTNLLRDTGFYAQIDESMEEQMFYGKGKGCEHVLSQCRTSTREFCDPKTDEKLCDFYHNGLATCTTSQFNDPGCNNLYTKPEYKCWDVNSDLNQNQFIERNGIYIGTDSRCFNSNLLSKKIQKKNERMVGYCFKYECNANGQQVTIHIQKEKIVCRNNKEKMTVQNYQGYIECPENIQEFCGFKKICPNFCSGKGFCQKNKCYCIKGFSGEDCSKKQKL</sequence>
<evidence type="ECO:0000256" key="10">
    <source>
        <dbReference type="SAM" id="SignalP"/>
    </source>
</evidence>
<keyword evidence="5 9" id="KW-0862">Zinc</keyword>
<comment type="cofactor">
    <cofactor evidence="9">
        <name>Zn(2+)</name>
        <dbReference type="ChEBI" id="CHEBI:29105"/>
    </cofactor>
    <text evidence="9">Binds 1 zinc ion per subunit.</text>
</comment>
<dbReference type="OMA" id="CHVISTR"/>
<dbReference type="PANTHER" id="PTHR10942">
    <property type="entry name" value="LEISHMANOLYSIN-LIKE PEPTIDASE"/>
    <property type="match status" value="1"/>
</dbReference>
<dbReference type="GO" id="GO:0016020">
    <property type="term" value="C:membrane"/>
    <property type="evidence" value="ECO:0007669"/>
    <property type="project" value="InterPro"/>
</dbReference>
<dbReference type="STRING" id="857967.G0QQ09"/>
<evidence type="ECO:0000256" key="3">
    <source>
        <dbReference type="ARBA" id="ARBA00022723"/>
    </source>
</evidence>
<evidence type="ECO:0000256" key="4">
    <source>
        <dbReference type="ARBA" id="ARBA00022801"/>
    </source>
</evidence>
<dbReference type="InParanoid" id="G0QQ09"/>
<evidence type="ECO:0000256" key="9">
    <source>
        <dbReference type="PIRSR" id="PIRSR601577-2"/>
    </source>
</evidence>
<dbReference type="InterPro" id="IPR001577">
    <property type="entry name" value="Peptidase_M8"/>
</dbReference>
<feature type="chain" id="PRO_5003408122" evidence="10">
    <location>
        <begin position="17"/>
        <end position="514"/>
    </location>
</feature>
<feature type="binding site" evidence="9">
    <location>
        <position position="270"/>
    </location>
    <ligand>
        <name>Zn(2+)</name>
        <dbReference type="ChEBI" id="CHEBI:29105"/>
        <note>catalytic</note>
    </ligand>
</feature>
<dbReference type="FunFam" id="2.10.25.10:FF:000001">
    <property type="entry name" value="Tenascin C"/>
    <property type="match status" value="1"/>
</dbReference>
<accession>G0QQ09</accession>
<keyword evidence="7" id="KW-0325">Glycoprotein</keyword>
<dbReference type="Gene3D" id="3.90.132.10">
    <property type="entry name" value="Leishmanolysin , domain 2"/>
    <property type="match status" value="1"/>
</dbReference>
<keyword evidence="6 9" id="KW-0482">Metalloprotease</keyword>
<dbReference type="GO" id="GO:0046872">
    <property type="term" value="F:metal ion binding"/>
    <property type="evidence" value="ECO:0007669"/>
    <property type="project" value="UniProtKB-KW"/>
</dbReference>
<dbReference type="OrthoDB" id="238768at2759"/>
<feature type="binding site" evidence="9">
    <location>
        <position position="198"/>
    </location>
    <ligand>
        <name>Zn(2+)</name>
        <dbReference type="ChEBI" id="CHEBI:29105"/>
        <note>catalytic</note>
    </ligand>
</feature>
<keyword evidence="3 9" id="KW-0479">Metal-binding</keyword>
<evidence type="ECO:0000256" key="5">
    <source>
        <dbReference type="ARBA" id="ARBA00022833"/>
    </source>
</evidence>
<keyword evidence="12" id="KW-1185">Reference proteome</keyword>
<comment type="similarity">
    <text evidence="1">Belongs to the peptidase M8 family.</text>
</comment>
<evidence type="ECO:0000313" key="11">
    <source>
        <dbReference type="EMBL" id="EGR32691.1"/>
    </source>
</evidence>
<reference evidence="11 12" key="1">
    <citation type="submission" date="2011-07" db="EMBL/GenBank/DDBJ databases">
        <authorList>
            <person name="Coyne R."/>
            <person name="Brami D."/>
            <person name="Johnson J."/>
            <person name="Hostetler J."/>
            <person name="Hannick L."/>
            <person name="Clark T."/>
            <person name="Cassidy-Hanley D."/>
            <person name="Inman J."/>
        </authorList>
    </citation>
    <scope>NUCLEOTIDE SEQUENCE [LARGE SCALE GENOMIC DNA]</scope>
    <source>
        <strain evidence="11 12">G5</strain>
    </source>
</reference>